<evidence type="ECO:0000256" key="1">
    <source>
        <dbReference type="SAM" id="Coils"/>
    </source>
</evidence>
<dbReference type="InParanoid" id="A0A152A9P4"/>
<dbReference type="InterPro" id="IPR028119">
    <property type="entry name" value="Snapin/Pallidin/Snn1"/>
</dbReference>
<protein>
    <recommendedName>
        <fullName evidence="5">Biogenesis of lysosome-related organelles complex 1 subunit 6</fullName>
    </recommendedName>
</protein>
<dbReference type="GO" id="GO:0030133">
    <property type="term" value="C:transport vesicle"/>
    <property type="evidence" value="ECO:0007669"/>
    <property type="project" value="TreeGrafter"/>
</dbReference>
<name>A0A152A9P4_TIELA</name>
<dbReference type="PANTHER" id="PTHR31328">
    <property type="entry name" value="BIOGENESIS OF LYSOSOME-RELATED ORGANELLES COMPLEX 1 SUBUNIT 6"/>
    <property type="match status" value="1"/>
</dbReference>
<dbReference type="Proteomes" id="UP000076078">
    <property type="component" value="Unassembled WGS sequence"/>
</dbReference>
<feature type="coiled-coil region" evidence="1">
    <location>
        <begin position="97"/>
        <end position="138"/>
    </location>
</feature>
<proteinExistence type="predicted"/>
<dbReference type="EMBL" id="LODT01000001">
    <property type="protein sequence ID" value="KYR02943.1"/>
    <property type="molecule type" value="Genomic_DNA"/>
</dbReference>
<dbReference type="GO" id="GO:0031083">
    <property type="term" value="C:BLOC-1 complex"/>
    <property type="evidence" value="ECO:0007669"/>
    <property type="project" value="TreeGrafter"/>
</dbReference>
<evidence type="ECO:0000313" key="3">
    <source>
        <dbReference type="EMBL" id="KYR02943.1"/>
    </source>
</evidence>
<comment type="caution">
    <text evidence="3">The sequence shown here is derived from an EMBL/GenBank/DDBJ whole genome shotgun (WGS) entry which is preliminary data.</text>
</comment>
<dbReference type="OrthoDB" id="19659at2759"/>
<keyword evidence="1" id="KW-0175">Coiled coil</keyword>
<evidence type="ECO:0008006" key="5">
    <source>
        <dbReference type="Google" id="ProtNLM"/>
    </source>
</evidence>
<organism evidence="3 4">
    <name type="scientific">Tieghemostelium lacteum</name>
    <name type="common">Slime mold</name>
    <name type="synonym">Dictyostelium lacteum</name>
    <dbReference type="NCBI Taxonomy" id="361077"/>
    <lineage>
        <taxon>Eukaryota</taxon>
        <taxon>Amoebozoa</taxon>
        <taxon>Evosea</taxon>
        <taxon>Eumycetozoa</taxon>
        <taxon>Dictyostelia</taxon>
        <taxon>Dictyosteliales</taxon>
        <taxon>Raperosteliaceae</taxon>
        <taxon>Tieghemostelium</taxon>
    </lineage>
</organism>
<reference evidence="3 4" key="1">
    <citation type="submission" date="2015-12" db="EMBL/GenBank/DDBJ databases">
        <title>Dictyostelia acquired genes for synthesis and detection of signals that induce cell-type specialization by lateral gene transfer from prokaryotes.</title>
        <authorList>
            <person name="Gloeckner G."/>
            <person name="Schaap P."/>
        </authorList>
    </citation>
    <scope>NUCLEOTIDE SEQUENCE [LARGE SCALE GENOMIC DNA]</scope>
    <source>
        <strain evidence="3 4">TK</strain>
    </source>
</reference>
<accession>A0A152A9P4</accession>
<sequence>MSESTDTINSIGKIELPNIDYNEENPHQKNIDSMSKAIPNLTDGLLLLGKVPIDAISLKLIELQKEQSLLLNALKSENVKLSSIKNVDTILENFSKINEYLIKIQVLKKDMSAVQDKLGKINEKAKSLKEKKKQYEISVHERVEKQLQRERDLIVKPSSQTIQTNISNNTKPQQQNTLNSNISL</sequence>
<evidence type="ECO:0000256" key="2">
    <source>
        <dbReference type="SAM" id="MobiDB-lite"/>
    </source>
</evidence>
<evidence type="ECO:0000313" key="4">
    <source>
        <dbReference type="Proteomes" id="UP000076078"/>
    </source>
</evidence>
<dbReference type="OMA" id="IDNAPNI"/>
<dbReference type="Pfam" id="PF14712">
    <property type="entry name" value="Snapin_Pallidin"/>
    <property type="match status" value="1"/>
</dbReference>
<keyword evidence="4" id="KW-1185">Reference proteome</keyword>
<gene>
    <name evidence="3" type="ORF">DLAC_00425</name>
</gene>
<feature type="region of interest" description="Disordered" evidence="2">
    <location>
        <begin position="164"/>
        <end position="184"/>
    </location>
</feature>
<dbReference type="AlphaFoldDB" id="A0A152A9P4"/>
<dbReference type="PANTHER" id="PTHR31328:SF2">
    <property type="entry name" value="BIOGENESIS OF LYSOSOME-RELATED ORGANELLES COMPLEX 1 SUBUNIT 6"/>
    <property type="match status" value="1"/>
</dbReference>